<organism evidence="1 2">
    <name type="scientific">Duganella zoogloeoides</name>
    <dbReference type="NCBI Taxonomy" id="75659"/>
    <lineage>
        <taxon>Bacteria</taxon>
        <taxon>Pseudomonadati</taxon>
        <taxon>Pseudomonadota</taxon>
        <taxon>Betaproteobacteria</taxon>
        <taxon>Burkholderiales</taxon>
        <taxon>Oxalobacteraceae</taxon>
        <taxon>Telluria group</taxon>
        <taxon>Duganella</taxon>
    </lineage>
</organism>
<evidence type="ECO:0000313" key="2">
    <source>
        <dbReference type="Proteomes" id="UP001326110"/>
    </source>
</evidence>
<evidence type="ECO:0000313" key="1">
    <source>
        <dbReference type="EMBL" id="WQH05484.1"/>
    </source>
</evidence>
<keyword evidence="2" id="KW-1185">Reference proteome</keyword>
<dbReference type="EMBL" id="CP140152">
    <property type="protein sequence ID" value="WQH05484.1"/>
    <property type="molecule type" value="Genomic_DNA"/>
</dbReference>
<gene>
    <name evidence="1" type="ORF">SR858_03855</name>
</gene>
<accession>A0ABZ0Y0S5</accession>
<protein>
    <submittedName>
        <fullName evidence="1">Uncharacterized protein</fullName>
    </submittedName>
</protein>
<proteinExistence type="predicted"/>
<sequence length="69" mass="7435">MNNPEPGSRPDRSKAIAVEAGLDLLKTEGRAAAAAFMEDAGVPLAVIARVLNEPDRRRLPARADPHYND</sequence>
<dbReference type="GeneID" id="43164703"/>
<name>A0ABZ0Y0S5_9BURK</name>
<dbReference type="Proteomes" id="UP001326110">
    <property type="component" value="Chromosome"/>
</dbReference>
<reference evidence="1 2" key="1">
    <citation type="submission" date="2023-11" db="EMBL/GenBank/DDBJ databases">
        <title>MicrobeMod: A computational toolkit for identifying prokaryotic methylation and restriction-modification with nanopore sequencing.</title>
        <authorList>
            <person name="Crits-Christoph A."/>
            <person name="Kang S.C."/>
            <person name="Lee H."/>
            <person name="Ostrov N."/>
        </authorList>
    </citation>
    <scope>NUCLEOTIDE SEQUENCE [LARGE SCALE GENOMIC DNA]</scope>
    <source>
        <strain evidence="1 2">ATCC 25935</strain>
    </source>
</reference>
<dbReference type="RefSeq" id="WP_019923059.1">
    <property type="nucleotide sequence ID" value="NZ_CP140152.1"/>
</dbReference>